<evidence type="ECO:0000313" key="3">
    <source>
        <dbReference type="Proteomes" id="UP000603141"/>
    </source>
</evidence>
<dbReference type="InterPro" id="IPR010870">
    <property type="entry name" value="Porin_O/P"/>
</dbReference>
<sequence length="439" mass="48674">MKLTKYPLVLPILVLSVGSLAHANEALDVLEGKKKAEDINLPAAPEGSAVSAPEPSYTPPAWSPSPMDSLWAKSVLFQDDANPYIQQLAITGFFDFQAAFGEVNVDRSGSTPKNSVDADGTRTRRARLGARIRAFGNTDIEANAEFAGDSDYSGIERLSARTELNENASLTYGKFRPTFTTEYSTEDEFLLTPDRSMLTNMIAPSQTLGIRYNQKWKDWEYGAGWFSGDRDPNIPGIQGNGFISLNARRTFIESSDETKLRGVWHVDYINNMDGNTSDSITRYNVKGRRSANGNQLVNENPSFRHLFSTGVTLEQDRYSFAADFMYAKGNSDVWGISLTPSYWAIPGTVKIVARYHYADSNDPGALVTTMGTSSDPAFDDSPFYVGDEFHSFYLGANLHLYQDRMLLMSGLEYDILKDETGGGFNADAWIWHTGARLSF</sequence>
<dbReference type="Pfam" id="PF07396">
    <property type="entry name" value="Porin_O_P"/>
    <property type="match status" value="1"/>
</dbReference>
<proteinExistence type="predicted"/>
<comment type="caution">
    <text evidence="2">The sequence shown here is derived from an EMBL/GenBank/DDBJ whole genome shotgun (WGS) entry which is preliminary data.</text>
</comment>
<feature type="chain" id="PRO_5037439278" description="Alginate export domain-containing protein" evidence="1">
    <location>
        <begin position="24"/>
        <end position="439"/>
    </location>
</feature>
<reference evidence="2" key="1">
    <citation type="submission" date="2021-01" db="EMBL/GenBank/DDBJ databases">
        <title>Modified the classification status of verrucomicrobia.</title>
        <authorList>
            <person name="Feng X."/>
        </authorList>
    </citation>
    <scope>NUCLEOTIDE SEQUENCE</scope>
    <source>
        <strain evidence="2">KCTC 22041</strain>
    </source>
</reference>
<keyword evidence="1" id="KW-0732">Signal</keyword>
<organism evidence="2 3">
    <name type="scientific">Luteolibacter pohnpeiensis</name>
    <dbReference type="NCBI Taxonomy" id="454153"/>
    <lineage>
        <taxon>Bacteria</taxon>
        <taxon>Pseudomonadati</taxon>
        <taxon>Verrucomicrobiota</taxon>
        <taxon>Verrucomicrobiia</taxon>
        <taxon>Verrucomicrobiales</taxon>
        <taxon>Verrucomicrobiaceae</taxon>
        <taxon>Luteolibacter</taxon>
    </lineage>
</organism>
<dbReference type="InterPro" id="IPR023614">
    <property type="entry name" value="Porin_dom_sf"/>
</dbReference>
<accession>A0A934VY58</accession>
<dbReference type="EMBL" id="JAENIJ010000038">
    <property type="protein sequence ID" value="MBK1884209.1"/>
    <property type="molecule type" value="Genomic_DNA"/>
</dbReference>
<protein>
    <recommendedName>
        <fullName evidence="4">Alginate export domain-containing protein</fullName>
    </recommendedName>
</protein>
<gene>
    <name evidence="2" type="ORF">JIN85_17450</name>
</gene>
<name>A0A934VY58_9BACT</name>
<dbReference type="Gene3D" id="2.40.160.10">
    <property type="entry name" value="Porin"/>
    <property type="match status" value="1"/>
</dbReference>
<feature type="signal peptide" evidence="1">
    <location>
        <begin position="1"/>
        <end position="23"/>
    </location>
</feature>
<dbReference type="SUPFAM" id="SSF56935">
    <property type="entry name" value="Porins"/>
    <property type="match status" value="1"/>
</dbReference>
<evidence type="ECO:0000313" key="2">
    <source>
        <dbReference type="EMBL" id="MBK1884209.1"/>
    </source>
</evidence>
<evidence type="ECO:0008006" key="4">
    <source>
        <dbReference type="Google" id="ProtNLM"/>
    </source>
</evidence>
<evidence type="ECO:0000256" key="1">
    <source>
        <dbReference type="SAM" id="SignalP"/>
    </source>
</evidence>
<keyword evidence="3" id="KW-1185">Reference proteome</keyword>
<dbReference type="AlphaFoldDB" id="A0A934VY58"/>
<dbReference type="RefSeq" id="WP_200273193.1">
    <property type="nucleotide sequence ID" value="NZ_JAENIJ010000038.1"/>
</dbReference>
<dbReference type="Proteomes" id="UP000603141">
    <property type="component" value="Unassembled WGS sequence"/>
</dbReference>